<dbReference type="Pfam" id="PF03159">
    <property type="entry name" value="XRN_N"/>
    <property type="match status" value="1"/>
</dbReference>
<evidence type="ECO:0000256" key="7">
    <source>
        <dbReference type="SAM" id="MobiDB-lite"/>
    </source>
</evidence>
<evidence type="ECO:0000259" key="9">
    <source>
        <dbReference type="Pfam" id="PF17846"/>
    </source>
</evidence>
<dbReference type="InterPro" id="IPR027073">
    <property type="entry name" value="5_3_exoribonuclease"/>
</dbReference>
<name>A0A835J166_9MAGN</name>
<proteinExistence type="inferred from homology"/>
<dbReference type="PANTHER" id="PTHR12341:SF53">
    <property type="entry name" value="5'-3' EXORIBONUCLEASE"/>
    <property type="match status" value="1"/>
</dbReference>
<keyword evidence="3 6" id="KW-0540">Nuclease</keyword>
<feature type="compositionally biased region" description="Low complexity" evidence="7">
    <location>
        <begin position="449"/>
        <end position="458"/>
    </location>
</feature>
<dbReference type="EMBL" id="JADFTS010000001">
    <property type="protein sequence ID" value="KAF9626382.1"/>
    <property type="molecule type" value="Genomic_DNA"/>
</dbReference>
<dbReference type="OrthoDB" id="372487at2759"/>
<evidence type="ECO:0000256" key="4">
    <source>
        <dbReference type="ARBA" id="ARBA00022801"/>
    </source>
</evidence>
<dbReference type="CDD" id="cd18673">
    <property type="entry name" value="PIN_XRN1-2-like"/>
    <property type="match status" value="1"/>
</dbReference>
<feature type="domain" description="Xrn1 helical" evidence="9">
    <location>
        <begin position="323"/>
        <end position="513"/>
    </location>
</feature>
<dbReference type="Proteomes" id="UP000631114">
    <property type="component" value="Unassembled WGS sequence"/>
</dbReference>
<dbReference type="EC" id="3.1.13.-" evidence="6"/>
<feature type="region of interest" description="Disordered" evidence="7">
    <location>
        <begin position="946"/>
        <end position="975"/>
    </location>
</feature>
<dbReference type="Gene3D" id="1.25.40.1050">
    <property type="match status" value="1"/>
</dbReference>
<feature type="region of interest" description="Disordered" evidence="7">
    <location>
        <begin position="1059"/>
        <end position="1084"/>
    </location>
</feature>
<evidence type="ECO:0000256" key="3">
    <source>
        <dbReference type="ARBA" id="ARBA00022722"/>
    </source>
</evidence>
<dbReference type="InterPro" id="IPR041412">
    <property type="entry name" value="Xrn1_helical"/>
</dbReference>
<feature type="compositionally biased region" description="Polar residues" evidence="7">
    <location>
        <begin position="459"/>
        <end position="476"/>
    </location>
</feature>
<evidence type="ECO:0000313" key="11">
    <source>
        <dbReference type="Proteomes" id="UP000631114"/>
    </source>
</evidence>
<dbReference type="Pfam" id="PF17846">
    <property type="entry name" value="XRN_M"/>
    <property type="match status" value="2"/>
</dbReference>
<evidence type="ECO:0000256" key="1">
    <source>
        <dbReference type="ARBA" id="ARBA00006994"/>
    </source>
</evidence>
<evidence type="ECO:0000256" key="6">
    <source>
        <dbReference type="PIRNR" id="PIRNR037239"/>
    </source>
</evidence>
<dbReference type="GO" id="GO:0003723">
    <property type="term" value="F:RNA binding"/>
    <property type="evidence" value="ECO:0007669"/>
    <property type="project" value="TreeGrafter"/>
</dbReference>
<comment type="similarity">
    <text evidence="1 6">Belongs to the 5'-3' exonuclease family. XRN2/RAT1 subfamily.</text>
</comment>
<dbReference type="FunFam" id="3.40.50.12390:FF:000003">
    <property type="entry name" value="5'-3' exoribonuclease"/>
    <property type="match status" value="1"/>
</dbReference>
<feature type="domain" description="Xrn1 helical" evidence="9">
    <location>
        <begin position="539"/>
        <end position="789"/>
    </location>
</feature>
<evidence type="ECO:0000256" key="5">
    <source>
        <dbReference type="ARBA" id="ARBA00022839"/>
    </source>
</evidence>
<dbReference type="PIRSF" id="PIRSF037239">
    <property type="entry name" value="Exonuclease_Xrn2"/>
    <property type="match status" value="1"/>
</dbReference>
<keyword evidence="5 6" id="KW-0269">Exonuclease</keyword>
<gene>
    <name evidence="10" type="ORF">IFM89_033201</name>
</gene>
<dbReference type="InterPro" id="IPR017151">
    <property type="entry name" value="Xrn2/3/4"/>
</dbReference>
<evidence type="ECO:0000313" key="10">
    <source>
        <dbReference type="EMBL" id="KAF9626382.1"/>
    </source>
</evidence>
<keyword evidence="2 6" id="KW-0507">mRNA processing</keyword>
<dbReference type="AlphaFoldDB" id="A0A835J166"/>
<evidence type="ECO:0000259" key="8">
    <source>
        <dbReference type="Pfam" id="PF03159"/>
    </source>
</evidence>
<dbReference type="Gene3D" id="3.40.50.12390">
    <property type="match status" value="2"/>
</dbReference>
<organism evidence="10 11">
    <name type="scientific">Coptis chinensis</name>
    <dbReference type="NCBI Taxonomy" id="261450"/>
    <lineage>
        <taxon>Eukaryota</taxon>
        <taxon>Viridiplantae</taxon>
        <taxon>Streptophyta</taxon>
        <taxon>Embryophyta</taxon>
        <taxon>Tracheophyta</taxon>
        <taxon>Spermatophyta</taxon>
        <taxon>Magnoliopsida</taxon>
        <taxon>Ranunculales</taxon>
        <taxon>Ranunculaceae</taxon>
        <taxon>Coptidoideae</taxon>
        <taxon>Coptis</taxon>
    </lineage>
</organism>
<dbReference type="GO" id="GO:0004534">
    <property type="term" value="F:5'-3' RNA exonuclease activity"/>
    <property type="evidence" value="ECO:0007669"/>
    <property type="project" value="UniProtKB-UniRule"/>
</dbReference>
<reference evidence="10 11" key="1">
    <citation type="submission" date="2020-10" db="EMBL/GenBank/DDBJ databases">
        <title>The Coptis chinensis genome and diversification of protoberbering-type alkaloids.</title>
        <authorList>
            <person name="Wang B."/>
            <person name="Shu S."/>
            <person name="Song C."/>
            <person name="Liu Y."/>
        </authorList>
    </citation>
    <scope>NUCLEOTIDE SEQUENCE [LARGE SCALE GENOMIC DNA]</scope>
    <source>
        <strain evidence="10">HL-2020</strain>
        <tissue evidence="10">Leaf</tissue>
    </source>
</reference>
<dbReference type="InterPro" id="IPR004859">
    <property type="entry name" value="Xrn1_N"/>
</dbReference>
<comment type="function">
    <text evidence="6">Possesses 5'-&gt;3' exoribonuclease activity. Acts as an endogenous post-transcriptional gene silencing (PTGS) suppressor.</text>
</comment>
<protein>
    <recommendedName>
        <fullName evidence="6">5'-3' exoribonuclease</fullName>
        <ecNumber evidence="6">3.1.13.-</ecNumber>
    </recommendedName>
</protein>
<dbReference type="FunFam" id="1.25.40.1050:FF:000002">
    <property type="entry name" value="5'-3' exoribonuclease"/>
    <property type="match status" value="1"/>
</dbReference>
<feature type="domain" description="Xrn1 N-terminal" evidence="8">
    <location>
        <begin position="1"/>
        <end position="249"/>
    </location>
</feature>
<keyword evidence="4 6" id="KW-0378">Hydrolase</keyword>
<feature type="region of interest" description="Disordered" evidence="7">
    <location>
        <begin position="866"/>
        <end position="916"/>
    </location>
</feature>
<dbReference type="PANTHER" id="PTHR12341">
    <property type="entry name" value="5'-&gt;3' EXORIBONUCLEASE"/>
    <property type="match status" value="1"/>
</dbReference>
<feature type="region of interest" description="Disordered" evidence="7">
    <location>
        <begin position="410"/>
        <end position="432"/>
    </location>
</feature>
<dbReference type="GO" id="GO:0006397">
    <property type="term" value="P:mRNA processing"/>
    <property type="evidence" value="ECO:0007669"/>
    <property type="project" value="UniProtKB-UniRule"/>
</dbReference>
<comment type="caution">
    <text evidence="10">The sequence shown here is derived from an EMBL/GenBank/DDBJ whole genome shotgun (WGS) entry which is preliminary data.</text>
</comment>
<evidence type="ECO:0000256" key="2">
    <source>
        <dbReference type="ARBA" id="ARBA00022664"/>
    </source>
</evidence>
<feature type="region of interest" description="Disordered" evidence="7">
    <location>
        <begin position="449"/>
        <end position="476"/>
    </location>
</feature>
<sequence>MGIPAFYRYLVEKYPLSVVNAIEEEENDGGIIDSSLPNPNGIEFDNLYLDMNGIIHPCFHPEGQAAPKTYEQVFKAVFKYIDRIFSIVRPRKLLFLAIDGVAPRAKMNQQRTRRFKSAKEAADAAVGEERLREVFESEGQRLSALRSDSLDSNVITPGTEFMASLSSALQYYIHLRMNTDPGWRGIKVILSDANVVGEGEHKIMSYIRLQRNRRGFDPNTRHCMYGLDADLIMLALATHEIHFSILREDIRKAQQSVKDPQIKKSSLRIGRRERYKETKLREVSGEEANDYISRQQFQFLNVWVLRDYLTHDMQVPNSTVKLAVERLIDDFVFICLFVGNDFLPHVPSLEISEGAIDLLMNVYKKEFVLMGGYLTDSYKVNLKRVEHFVQAVSYHENAIFRKRRQVDMRFQGGSNAQRRTSEESRKLSHAKQNNSENFWSSINLSSESTELPSPSLGSDKSQGSGHNATPNGASTITDNIRLGEEGWKERFYTEKFEVKTEDERDKIRKHAFAFLKVPMLYWLFNACISSAFANTVTKVLKYIEGMCWVMHYYYEGVCSWQWFYPYHYAPFASDFLNIEHCEIHFTPGTPFKPFDQLMGVLPAASAHALPLCYRELMTDSSSPILDFYPTDFELDMFGKRHAWQAICKLPFIEESRLLLEIAKVEHTLADEEKRRNSFGMDLLFVHISHPLAAEIIIFFERNKDHPKLAKAKVKRRIDPKFSGGMNGFLYISDKPVWPLEVCSSINDMEKIAMNKVISVFYKYPTSHTHIPRPPEGVVMPRMSVRKEDIFPAPVLWHEKSVVLGRLHSERPVPNSISGSCLAKLAHRLVLEYYTEKMKENVDPAVLDGLFSVDALSNSKEPILEKRMDDSSCVNVVKPEKKESDAAGTKSGQRKRRCAAADQKRQENVDPVVLGHNSLDTPSCEALQVKVLERKVDNETCLNAGNSEKKESVAAGTKPSKRKQNQRAAGDKNQATVEPAVVAASLPIQSKNLNEMVHMDSERCVDAKESEKKESDTILGKREQIRRDSVVKKEKNVGLAVTDAHAAVDTPSLPLHQNSEEAVRRQTMDDVSHSRPTKPENKDDVAAGIVPGRVKRKLVVFGEKRNAVIDEHIAVDAPTCPSQLNPAEKTANEKESGAAGTKPHKRKCKATANDESIVHKKQKEIKCNVVGS</sequence>
<accession>A0A835J166</accession>
<dbReference type="GO" id="GO:0005634">
    <property type="term" value="C:nucleus"/>
    <property type="evidence" value="ECO:0007669"/>
    <property type="project" value="InterPro"/>
</dbReference>
<dbReference type="GO" id="GO:0000956">
    <property type="term" value="P:nuclear-transcribed mRNA catabolic process"/>
    <property type="evidence" value="ECO:0007669"/>
    <property type="project" value="TreeGrafter"/>
</dbReference>
<feature type="region of interest" description="Disordered" evidence="7">
    <location>
        <begin position="1117"/>
        <end position="1154"/>
    </location>
</feature>
<keyword evidence="11" id="KW-1185">Reference proteome</keyword>